<proteinExistence type="predicted"/>
<organism evidence="1">
    <name type="scientific">bioreactor metagenome</name>
    <dbReference type="NCBI Taxonomy" id="1076179"/>
    <lineage>
        <taxon>unclassified sequences</taxon>
        <taxon>metagenomes</taxon>
        <taxon>ecological metagenomes</taxon>
    </lineage>
</organism>
<reference evidence="1" key="1">
    <citation type="submission" date="2019-08" db="EMBL/GenBank/DDBJ databases">
        <authorList>
            <person name="Kucharzyk K."/>
            <person name="Murdoch R.W."/>
            <person name="Higgins S."/>
            <person name="Loffler F."/>
        </authorList>
    </citation>
    <scope>NUCLEOTIDE SEQUENCE</scope>
</reference>
<name>A0A645CVQ5_9ZZZZ</name>
<dbReference type="AlphaFoldDB" id="A0A645CVQ5"/>
<sequence>MVAAAQHITGGKVAAIGIVNANAVKIVVVAIAVDQHNGDLRRFHLLIKLVGVHADHNNAVKVAFLRECQVTFIDIGGRNNYVVALPARIIFNAAHNFTVKAVLQHQAAAGLGLRHHDADQLGIAAGQAARA</sequence>
<dbReference type="EMBL" id="VSSQ01030453">
    <property type="protein sequence ID" value="MPM80991.1"/>
    <property type="molecule type" value="Genomic_DNA"/>
</dbReference>
<evidence type="ECO:0000313" key="1">
    <source>
        <dbReference type="EMBL" id="MPM80991.1"/>
    </source>
</evidence>
<protein>
    <submittedName>
        <fullName evidence="1">Uncharacterized protein</fullName>
    </submittedName>
</protein>
<gene>
    <name evidence="1" type="ORF">SDC9_128042</name>
</gene>
<accession>A0A645CVQ5</accession>
<comment type="caution">
    <text evidence="1">The sequence shown here is derived from an EMBL/GenBank/DDBJ whole genome shotgun (WGS) entry which is preliminary data.</text>
</comment>